<feature type="compositionally biased region" description="Basic residues" evidence="1">
    <location>
        <begin position="119"/>
        <end position="154"/>
    </location>
</feature>
<dbReference type="Proteomes" id="UP000735302">
    <property type="component" value="Unassembled WGS sequence"/>
</dbReference>
<feature type="compositionally biased region" description="Polar residues" evidence="1">
    <location>
        <begin position="291"/>
        <end position="302"/>
    </location>
</feature>
<sequence>MSDTKARKFRSADELSLSGGESPVRGLGKVKDHRQLQVQVESLRSAEDLFDNDPTASGTNEVDMQSMFVTNQKLIGALRDRVDKLERRKKRARSSSSSSSSASSSSSEASSSSEVTKHTQTKRHSKTKKHRKSKQMRVSKSKTVPGKKKTKKVKNMHDDLLIREEEEIGVEREDVLNDLLGRDNSDAIALLGSAQQKITAQRKMTQKPALSYDIRDICHLPSDGTEWLYGDDIKKLIKDVKEQRNLAVSAASRPRSVGFPGFNYTRRVEYNRRPFLGKGNPRFHNSKGRGQWTNHRVGPTTSKAKRGKQYQH</sequence>
<feature type="region of interest" description="Disordered" evidence="1">
    <location>
        <begin position="275"/>
        <end position="312"/>
    </location>
</feature>
<evidence type="ECO:0000256" key="1">
    <source>
        <dbReference type="SAM" id="MobiDB-lite"/>
    </source>
</evidence>
<evidence type="ECO:0000313" key="3">
    <source>
        <dbReference type="Proteomes" id="UP000735302"/>
    </source>
</evidence>
<proteinExistence type="predicted"/>
<feature type="region of interest" description="Disordered" evidence="1">
    <location>
        <begin position="80"/>
        <end position="154"/>
    </location>
</feature>
<feature type="compositionally biased region" description="Low complexity" evidence="1">
    <location>
        <begin position="94"/>
        <end position="114"/>
    </location>
</feature>
<keyword evidence="3" id="KW-1185">Reference proteome</keyword>
<feature type="compositionally biased region" description="Basic and acidic residues" evidence="1">
    <location>
        <begin position="1"/>
        <end position="13"/>
    </location>
</feature>
<accession>A0AAV3ZAI8</accession>
<dbReference type="AlphaFoldDB" id="A0AAV3ZAI8"/>
<feature type="region of interest" description="Disordered" evidence="1">
    <location>
        <begin position="45"/>
        <end position="67"/>
    </location>
</feature>
<feature type="compositionally biased region" description="Basic residues" evidence="1">
    <location>
        <begin position="303"/>
        <end position="312"/>
    </location>
</feature>
<dbReference type="EMBL" id="BLXT01002143">
    <property type="protein sequence ID" value="GFN91496.1"/>
    <property type="molecule type" value="Genomic_DNA"/>
</dbReference>
<protein>
    <submittedName>
        <fullName evidence="2">Uncharacterized protein</fullName>
    </submittedName>
</protein>
<feature type="region of interest" description="Disordered" evidence="1">
    <location>
        <begin position="1"/>
        <end position="32"/>
    </location>
</feature>
<gene>
    <name evidence="2" type="ORF">PoB_001800200</name>
</gene>
<name>A0AAV3ZAI8_9GAST</name>
<organism evidence="2 3">
    <name type="scientific">Plakobranchus ocellatus</name>
    <dbReference type="NCBI Taxonomy" id="259542"/>
    <lineage>
        <taxon>Eukaryota</taxon>
        <taxon>Metazoa</taxon>
        <taxon>Spiralia</taxon>
        <taxon>Lophotrochozoa</taxon>
        <taxon>Mollusca</taxon>
        <taxon>Gastropoda</taxon>
        <taxon>Heterobranchia</taxon>
        <taxon>Euthyneura</taxon>
        <taxon>Panpulmonata</taxon>
        <taxon>Sacoglossa</taxon>
        <taxon>Placobranchoidea</taxon>
        <taxon>Plakobranchidae</taxon>
        <taxon>Plakobranchus</taxon>
    </lineage>
</organism>
<comment type="caution">
    <text evidence="2">The sequence shown here is derived from an EMBL/GenBank/DDBJ whole genome shotgun (WGS) entry which is preliminary data.</text>
</comment>
<reference evidence="2 3" key="1">
    <citation type="journal article" date="2021" name="Elife">
        <title>Chloroplast acquisition without the gene transfer in kleptoplastic sea slugs, Plakobranchus ocellatus.</title>
        <authorList>
            <person name="Maeda T."/>
            <person name="Takahashi S."/>
            <person name="Yoshida T."/>
            <person name="Shimamura S."/>
            <person name="Takaki Y."/>
            <person name="Nagai Y."/>
            <person name="Toyoda A."/>
            <person name="Suzuki Y."/>
            <person name="Arimoto A."/>
            <person name="Ishii H."/>
            <person name="Satoh N."/>
            <person name="Nishiyama T."/>
            <person name="Hasebe M."/>
            <person name="Maruyama T."/>
            <person name="Minagawa J."/>
            <person name="Obokata J."/>
            <person name="Shigenobu S."/>
        </authorList>
    </citation>
    <scope>NUCLEOTIDE SEQUENCE [LARGE SCALE GENOMIC DNA]</scope>
</reference>
<feature type="compositionally biased region" description="Polar residues" evidence="1">
    <location>
        <begin position="54"/>
        <end position="67"/>
    </location>
</feature>
<evidence type="ECO:0000313" key="2">
    <source>
        <dbReference type="EMBL" id="GFN91496.1"/>
    </source>
</evidence>